<organism evidence="4 5">
    <name type="scientific">Pyricularia grisea</name>
    <name type="common">Crabgrass-specific blast fungus</name>
    <name type="synonym">Magnaporthe grisea</name>
    <dbReference type="NCBI Taxonomy" id="148305"/>
    <lineage>
        <taxon>Eukaryota</taxon>
        <taxon>Fungi</taxon>
        <taxon>Dikarya</taxon>
        <taxon>Ascomycota</taxon>
        <taxon>Pezizomycotina</taxon>
        <taxon>Sordariomycetes</taxon>
        <taxon>Sordariomycetidae</taxon>
        <taxon>Magnaporthales</taxon>
        <taxon>Pyriculariaceae</taxon>
        <taxon>Pyricularia</taxon>
    </lineage>
</organism>
<dbReference type="OrthoDB" id="5280547at2759"/>
<dbReference type="InterPro" id="IPR053175">
    <property type="entry name" value="DHMBA_Reg_Transcription_Factor"/>
</dbReference>
<dbReference type="Gene3D" id="4.10.240.10">
    <property type="entry name" value="Zn(2)-C6 fungal-type DNA-binding domain"/>
    <property type="match status" value="1"/>
</dbReference>
<proteinExistence type="predicted"/>
<reference evidence="5" key="1">
    <citation type="journal article" date="2019" name="Mol. Biol. Evol.">
        <title>Blast fungal genomes show frequent chromosomal changes, gene gains and losses, and effector gene turnover.</title>
        <authorList>
            <person name="Gomez Luciano L.B."/>
            <person name="Jason Tsai I."/>
            <person name="Chuma I."/>
            <person name="Tosa Y."/>
            <person name="Chen Y.H."/>
            <person name="Li J.Y."/>
            <person name="Li M.Y."/>
            <person name="Jade Lu M.Y."/>
            <person name="Nakayashiki H."/>
            <person name="Li W.H."/>
        </authorList>
    </citation>
    <scope>NUCLEOTIDE SEQUENCE</scope>
    <source>
        <strain evidence="5">NI907</strain>
    </source>
</reference>
<sequence>MVYCGKASQGCQSCRTRRIKCDKLKPECSQCRRVSKKCPGYRDQLSLMFRDESSKVMQKAHAQWGAEPSTAAPGSSNNADTGSAAPPSSSSPVASSPNGSDLASSPNYSVKPLSAVSARGRRPAQPWSPQYGQQGLVPRAATWPTPPPQHIGATWQDKGVQFFIDHYVLGLPDEASDITGLRSQPWVFQHTLQQSMAAVGLAGLANLRSSKELAATARQMYGNALRDTGKTLARAQDQPIDFLIRNVLMLAMFEIVNGSDPDMSTGARTHMIGAAALLRSFFPIRNGSAMGLRGLLQLCYALLLSCAVADISLPPAFADWVSLSCKVMPKEEWPSTQLLPLVMQLVTLSREMRGKYLPDHSQGEAYDVLKLLNDMDGQMERWEASIDGKWTYTVGQSDFAPEACFRGLYHTYTDNWTARIWNYYRWARLLACSMLLQISETNPQAAYRALSATDEGLEARREDARKTIVRMSHDTLVSVATHWKHPKLTAEQRDLLRCVGGAGTGASGIPGLLFHIDVAASAPGVPPEFAEWALGILDTVWSEMGMIHAKRLADSLRKRSGKGGEEGRSMLGLDKLIDDSPLLLVRRIKEEDVDGWDHAQSFNDNLDLNRGRTGYGDGYKEAGGDPAQMKMERGKAVAV</sequence>
<feature type="region of interest" description="Disordered" evidence="2">
    <location>
        <begin position="52"/>
        <end position="148"/>
    </location>
</feature>
<dbReference type="GO" id="GO:0008270">
    <property type="term" value="F:zinc ion binding"/>
    <property type="evidence" value="ECO:0007669"/>
    <property type="project" value="InterPro"/>
</dbReference>
<name>A0A6P8BEV3_PYRGI</name>
<dbReference type="PANTHER" id="PTHR38791:SF5">
    <property type="entry name" value="TRANSCRIPTION FACTOR DBAG-RELATED"/>
    <property type="match status" value="1"/>
</dbReference>
<dbReference type="AlphaFoldDB" id="A0A6P8BEV3"/>
<dbReference type="Proteomes" id="UP000515153">
    <property type="component" value="Unplaced"/>
</dbReference>
<keyword evidence="1" id="KW-0539">Nucleus</keyword>
<dbReference type="InterPro" id="IPR036864">
    <property type="entry name" value="Zn2-C6_fun-type_DNA-bd_sf"/>
</dbReference>
<accession>A0A6P8BEV3</accession>
<dbReference type="CDD" id="cd00067">
    <property type="entry name" value="GAL4"/>
    <property type="match status" value="1"/>
</dbReference>
<dbReference type="GeneID" id="41959713"/>
<evidence type="ECO:0000256" key="1">
    <source>
        <dbReference type="ARBA" id="ARBA00023242"/>
    </source>
</evidence>
<feature type="compositionally biased region" description="Polar residues" evidence="2">
    <location>
        <begin position="72"/>
        <end position="81"/>
    </location>
</feature>
<dbReference type="InterPro" id="IPR001138">
    <property type="entry name" value="Zn2Cys6_DnaBD"/>
</dbReference>
<reference evidence="5" key="2">
    <citation type="submission" date="2019-10" db="EMBL/GenBank/DDBJ databases">
        <authorList>
            <consortium name="NCBI Genome Project"/>
        </authorList>
    </citation>
    <scope>NUCLEOTIDE SEQUENCE</scope>
    <source>
        <strain evidence="5">NI907</strain>
    </source>
</reference>
<dbReference type="SMART" id="SM00066">
    <property type="entry name" value="GAL4"/>
    <property type="match status" value="1"/>
</dbReference>
<protein>
    <recommendedName>
        <fullName evidence="3">Zn(2)-C6 fungal-type domain-containing protein</fullName>
    </recommendedName>
</protein>
<feature type="domain" description="Zn(2)-C6 fungal-type" evidence="3">
    <location>
        <begin position="10"/>
        <end position="38"/>
    </location>
</feature>
<dbReference type="PROSITE" id="PS50048">
    <property type="entry name" value="ZN2_CY6_FUNGAL_2"/>
    <property type="match status" value="1"/>
</dbReference>
<evidence type="ECO:0000313" key="5">
    <source>
        <dbReference type="RefSeq" id="XP_030985677.1"/>
    </source>
</evidence>
<feature type="compositionally biased region" description="Low complexity" evidence="2">
    <location>
        <begin position="83"/>
        <end position="97"/>
    </location>
</feature>
<dbReference type="PROSITE" id="PS00463">
    <property type="entry name" value="ZN2_CY6_FUNGAL_1"/>
    <property type="match status" value="1"/>
</dbReference>
<dbReference type="SUPFAM" id="SSF57701">
    <property type="entry name" value="Zn2/Cys6 DNA-binding domain"/>
    <property type="match status" value="1"/>
</dbReference>
<dbReference type="PANTHER" id="PTHR38791">
    <property type="entry name" value="ZN(II)2CYS6 TRANSCRIPTION FACTOR (EUROFUNG)-RELATED-RELATED"/>
    <property type="match status" value="1"/>
</dbReference>
<reference evidence="5" key="3">
    <citation type="submission" date="2025-08" db="UniProtKB">
        <authorList>
            <consortium name="RefSeq"/>
        </authorList>
    </citation>
    <scope>IDENTIFICATION</scope>
    <source>
        <strain evidence="5">NI907</strain>
    </source>
</reference>
<keyword evidence="4" id="KW-1185">Reference proteome</keyword>
<evidence type="ECO:0000259" key="3">
    <source>
        <dbReference type="PROSITE" id="PS50048"/>
    </source>
</evidence>
<gene>
    <name evidence="5" type="ORF">PgNI_04761</name>
</gene>
<evidence type="ECO:0000256" key="2">
    <source>
        <dbReference type="SAM" id="MobiDB-lite"/>
    </source>
</evidence>
<dbReference type="Pfam" id="PF00172">
    <property type="entry name" value="Zn_clus"/>
    <property type="match status" value="1"/>
</dbReference>
<dbReference type="KEGG" id="pgri:PgNI_04761"/>
<feature type="compositionally biased region" description="Polar residues" evidence="2">
    <location>
        <begin position="98"/>
        <end position="108"/>
    </location>
</feature>
<evidence type="ECO:0000313" key="4">
    <source>
        <dbReference type="Proteomes" id="UP000515153"/>
    </source>
</evidence>
<dbReference type="GO" id="GO:0000981">
    <property type="term" value="F:DNA-binding transcription factor activity, RNA polymerase II-specific"/>
    <property type="evidence" value="ECO:0007669"/>
    <property type="project" value="InterPro"/>
</dbReference>
<dbReference type="RefSeq" id="XP_030985677.1">
    <property type="nucleotide sequence ID" value="XM_031124804.1"/>
</dbReference>